<organism evidence="1 2">
    <name type="scientific">Rhodococcoides corynebacterioides</name>
    <dbReference type="NCBI Taxonomy" id="53972"/>
    <lineage>
        <taxon>Bacteria</taxon>
        <taxon>Bacillati</taxon>
        <taxon>Actinomycetota</taxon>
        <taxon>Actinomycetes</taxon>
        <taxon>Mycobacteriales</taxon>
        <taxon>Nocardiaceae</taxon>
        <taxon>Rhodococcoides</taxon>
    </lineage>
</organism>
<accession>A0ABS2KX19</accession>
<name>A0ABS2KX19_9NOCA</name>
<comment type="caution">
    <text evidence="1">The sequence shown here is derived from an EMBL/GenBank/DDBJ whole genome shotgun (WGS) entry which is preliminary data.</text>
</comment>
<sequence>MTSSTDTVTATVTVKPARVNTWFHALFTRPGLDVDGRGHPLRWGTNTVDIPAAADRVGVYFHYRGRPAQRLAWSEKLLDHHIGDRVTARLGVRNSARFTIIEP</sequence>
<dbReference type="Proteomes" id="UP000703038">
    <property type="component" value="Unassembled WGS sequence"/>
</dbReference>
<dbReference type="EMBL" id="JAFBBK010000001">
    <property type="protein sequence ID" value="MBM7416483.1"/>
    <property type="molecule type" value="Genomic_DNA"/>
</dbReference>
<gene>
    <name evidence="1" type="ORF">JOE42_003216</name>
</gene>
<protein>
    <recommendedName>
        <fullName evidence="3">DUF1905 domain-containing protein</fullName>
    </recommendedName>
</protein>
<evidence type="ECO:0008006" key="3">
    <source>
        <dbReference type="Google" id="ProtNLM"/>
    </source>
</evidence>
<evidence type="ECO:0000313" key="2">
    <source>
        <dbReference type="Proteomes" id="UP000703038"/>
    </source>
</evidence>
<reference evidence="1 2" key="1">
    <citation type="submission" date="2021-01" db="EMBL/GenBank/DDBJ databases">
        <title>Genomics of switchgrass bacterial isolates.</title>
        <authorList>
            <person name="Shade A."/>
        </authorList>
    </citation>
    <scope>NUCLEOTIDE SEQUENCE [LARGE SCALE GENOMIC DNA]</scope>
    <source>
        <strain evidence="1 2">PvP111</strain>
    </source>
</reference>
<evidence type="ECO:0000313" key="1">
    <source>
        <dbReference type="EMBL" id="MBM7416483.1"/>
    </source>
</evidence>
<dbReference type="RefSeq" id="WP_204869278.1">
    <property type="nucleotide sequence ID" value="NZ_JAFBBK010000001.1"/>
</dbReference>
<proteinExistence type="predicted"/>
<keyword evidence="2" id="KW-1185">Reference proteome</keyword>